<accession>A0A6A4P8T1</accession>
<dbReference type="EMBL" id="WOCE01000015">
    <property type="protein sequence ID" value="KAE9598450.1"/>
    <property type="molecule type" value="Genomic_DNA"/>
</dbReference>
<proteinExistence type="predicted"/>
<sequence length="90" mass="10675">MSFDQIKVMNLDFLIGFLWFQRIQLQENRKRRAPPPPFFLPNSLVSMVGPRPSGCRRPPWGDLIVPMGWRRRGRSMDFLSFCRYKGFVNL</sequence>
<evidence type="ECO:0000313" key="1">
    <source>
        <dbReference type="EMBL" id="KAE9598450.1"/>
    </source>
</evidence>
<evidence type="ECO:0000313" key="2">
    <source>
        <dbReference type="Proteomes" id="UP000447434"/>
    </source>
</evidence>
<organism evidence="1 2">
    <name type="scientific">Lupinus albus</name>
    <name type="common">White lupine</name>
    <name type="synonym">Lupinus termis</name>
    <dbReference type="NCBI Taxonomy" id="3870"/>
    <lineage>
        <taxon>Eukaryota</taxon>
        <taxon>Viridiplantae</taxon>
        <taxon>Streptophyta</taxon>
        <taxon>Embryophyta</taxon>
        <taxon>Tracheophyta</taxon>
        <taxon>Spermatophyta</taxon>
        <taxon>Magnoliopsida</taxon>
        <taxon>eudicotyledons</taxon>
        <taxon>Gunneridae</taxon>
        <taxon>Pentapetalae</taxon>
        <taxon>rosids</taxon>
        <taxon>fabids</taxon>
        <taxon>Fabales</taxon>
        <taxon>Fabaceae</taxon>
        <taxon>Papilionoideae</taxon>
        <taxon>50 kb inversion clade</taxon>
        <taxon>genistoids sensu lato</taxon>
        <taxon>core genistoids</taxon>
        <taxon>Genisteae</taxon>
        <taxon>Lupinus</taxon>
    </lineage>
</organism>
<name>A0A6A4P8T1_LUPAL</name>
<comment type="caution">
    <text evidence="1">The sequence shown here is derived from an EMBL/GenBank/DDBJ whole genome shotgun (WGS) entry which is preliminary data.</text>
</comment>
<protein>
    <submittedName>
        <fullName evidence="1">Uncharacterized protein</fullName>
    </submittedName>
</protein>
<dbReference type="OrthoDB" id="1391075at2759"/>
<dbReference type="Proteomes" id="UP000447434">
    <property type="component" value="Chromosome 15"/>
</dbReference>
<keyword evidence="2" id="KW-1185">Reference proteome</keyword>
<gene>
    <name evidence="1" type="ORF">Lalb_Chr15g0081121</name>
</gene>
<dbReference type="AlphaFoldDB" id="A0A6A4P8T1"/>
<reference evidence="2" key="1">
    <citation type="journal article" date="2020" name="Nat. Commun.">
        <title>Genome sequence of the cluster root forming white lupin.</title>
        <authorList>
            <person name="Hufnagel B."/>
            <person name="Marques A."/>
            <person name="Soriano A."/>
            <person name="Marques L."/>
            <person name="Divol F."/>
            <person name="Doumas P."/>
            <person name="Sallet E."/>
            <person name="Mancinotti D."/>
            <person name="Carrere S."/>
            <person name="Marande W."/>
            <person name="Arribat S."/>
            <person name="Keller J."/>
            <person name="Huneau C."/>
            <person name="Blein T."/>
            <person name="Aime D."/>
            <person name="Laguerre M."/>
            <person name="Taylor J."/>
            <person name="Schubert V."/>
            <person name="Nelson M."/>
            <person name="Geu-Flores F."/>
            <person name="Crespi M."/>
            <person name="Gallardo-Guerrero K."/>
            <person name="Delaux P.-M."/>
            <person name="Salse J."/>
            <person name="Berges H."/>
            <person name="Guyot R."/>
            <person name="Gouzy J."/>
            <person name="Peret B."/>
        </authorList>
    </citation>
    <scope>NUCLEOTIDE SEQUENCE [LARGE SCALE GENOMIC DNA]</scope>
    <source>
        <strain evidence="2">cv. Amiga</strain>
    </source>
</reference>